<evidence type="ECO:0000313" key="4">
    <source>
        <dbReference type="Proteomes" id="UP000646053"/>
    </source>
</evidence>
<dbReference type="EMBL" id="WVIE01000001">
    <property type="protein sequence ID" value="NDJ15692.1"/>
    <property type="molecule type" value="Genomic_DNA"/>
</dbReference>
<dbReference type="AlphaFoldDB" id="A0A8J8CL47"/>
<reference evidence="3" key="1">
    <citation type="submission" date="2019-12" db="EMBL/GenBank/DDBJ databases">
        <title>High-Quality draft genome sequences of three cyanobacteria isolated from the limestone walls of the Old Cathedral of Coimbra.</title>
        <authorList>
            <person name="Tiago I."/>
            <person name="Soares F."/>
            <person name="Portugal A."/>
        </authorList>
    </citation>
    <scope>NUCLEOTIDE SEQUENCE</scope>
    <source>
        <strain evidence="3">A</strain>
    </source>
</reference>
<organism evidence="3 4">
    <name type="scientific">Myxacorys almedinensis A</name>
    <dbReference type="NCBI Taxonomy" id="2690445"/>
    <lineage>
        <taxon>Bacteria</taxon>
        <taxon>Bacillati</taxon>
        <taxon>Cyanobacteriota</taxon>
        <taxon>Cyanophyceae</taxon>
        <taxon>Leptolyngbyales</taxon>
        <taxon>Leptolyngbyaceae</taxon>
        <taxon>Myxacorys</taxon>
        <taxon>Myxacorys almedinensis</taxon>
    </lineage>
</organism>
<keyword evidence="1" id="KW-0732">Signal</keyword>
<protein>
    <recommendedName>
        <fullName evidence="2">Surface-adhesin protein E-like domain-containing protein</fullName>
    </recommendedName>
</protein>
<accession>A0A8J8CL47</accession>
<evidence type="ECO:0000313" key="3">
    <source>
        <dbReference type="EMBL" id="NDJ15692.1"/>
    </source>
</evidence>
<feature type="signal peptide" evidence="1">
    <location>
        <begin position="1"/>
        <end position="22"/>
    </location>
</feature>
<feature type="domain" description="Surface-adhesin protein E-like" evidence="2">
    <location>
        <begin position="26"/>
        <end position="136"/>
    </location>
</feature>
<name>A0A8J8CL47_9CYAN</name>
<evidence type="ECO:0000256" key="1">
    <source>
        <dbReference type="SAM" id="SignalP"/>
    </source>
</evidence>
<dbReference type="InterPro" id="IPR031939">
    <property type="entry name" value="Adhesin_E-like"/>
</dbReference>
<dbReference type="Proteomes" id="UP000646053">
    <property type="component" value="Unassembled WGS sequence"/>
</dbReference>
<keyword evidence="4" id="KW-1185">Reference proteome</keyword>
<dbReference type="Pfam" id="PF16747">
    <property type="entry name" value="Adhesin_E"/>
    <property type="match status" value="1"/>
</dbReference>
<proteinExistence type="predicted"/>
<feature type="chain" id="PRO_5035169167" description="Surface-adhesin protein E-like domain-containing protein" evidence="1">
    <location>
        <begin position="23"/>
        <end position="149"/>
    </location>
</feature>
<comment type="caution">
    <text evidence="3">The sequence shown here is derived from an EMBL/GenBank/DDBJ whole genome shotgun (WGS) entry which is preliminary data.</text>
</comment>
<gene>
    <name evidence="3" type="ORF">GS601_00035</name>
</gene>
<dbReference type="RefSeq" id="WP_162421108.1">
    <property type="nucleotide sequence ID" value="NZ_WVIE01000001.1"/>
</dbReference>
<evidence type="ECO:0000259" key="2">
    <source>
        <dbReference type="Pfam" id="PF16747"/>
    </source>
</evidence>
<sequence>MNCFLKCLVVGAMFAAYSPAVGAVEWTKITENSVNDKFFVDVSSIQRNDAIVWYWEYREFPEPNNALLETEVDQPLYGAVMRWSVDCTSKAQRLRKVNAYTKNRQLIQKFDYGDGGTLSQPKRGSSAYTIVNYVCSPETSSPSKPPQVQ</sequence>